<evidence type="ECO:0000256" key="2">
    <source>
        <dbReference type="ARBA" id="ARBA00022553"/>
    </source>
</evidence>
<comment type="similarity">
    <text evidence="1">Belongs to the FAM114 family.</text>
</comment>
<feature type="region of interest" description="Disordered" evidence="3">
    <location>
        <begin position="1"/>
        <end position="21"/>
    </location>
</feature>
<protein>
    <submittedName>
        <fullName evidence="5">PH domain-containing protein</fullName>
    </submittedName>
</protein>
<evidence type="ECO:0000313" key="5">
    <source>
        <dbReference type="WBParaSite" id="SMUV_0000065401-mRNA-1"/>
    </source>
</evidence>
<dbReference type="PANTHER" id="PTHR12842">
    <property type="entry name" value="FI01459P"/>
    <property type="match status" value="1"/>
</dbReference>
<evidence type="ECO:0000256" key="1">
    <source>
        <dbReference type="ARBA" id="ARBA00006903"/>
    </source>
</evidence>
<reference evidence="5" key="1">
    <citation type="submission" date="2017-02" db="UniProtKB">
        <authorList>
            <consortium name="WormBaseParasite"/>
        </authorList>
    </citation>
    <scope>IDENTIFICATION</scope>
</reference>
<accession>A0A0N5A984</accession>
<name>A0A0N5A984_9BILA</name>
<dbReference type="WBParaSite" id="SMUV_0000065401-mRNA-1">
    <property type="protein sequence ID" value="SMUV_0000065401-mRNA-1"/>
    <property type="gene ID" value="SMUV_0000065401"/>
</dbReference>
<keyword evidence="2" id="KW-0597">Phosphoprotein</keyword>
<sequence>MSDSDSESFHSANEDFSDTEVGDKEAILKSAKICDKSEVVSDEECDFSVVSPAIGDKVSGTINNKEMDLDGTKKPCRYQEAECARNTLKNNSESSAEVMASFKKEPSNSVIVSKVLSTEDGSGINSKKLTCKLIRSEVVKNISAVNQLEKSSSNERNVFAAVKEGLPNNEQCEFGNKQLSDETNDSKNTEENLINKHFDTNGNSKQLSRGFGHQKLEIAVDKCVNSSTAAKPTMSLKFEDNCENRGNDEVGDGWETWDDTEIFENVSQESGNNGNVQCLSDQNASKESAPDGKNVAEEFHAKSSWGWGGLSDVLSAVGEEISNVVETGLGLPPAEELARKKADNISNDELKSKSKNVETIDAEVNALGGFLSNIGSTFISGSLDVLETLGKATFDKLTIPKENSRGRRLIFEPQDNANFSDVLKELRERQLNFTGTSESSSNCSGNSDAKITATEATFIDLFEAYGGFVHLEGLEMLSANSYVSGGESSNLYTLIDETVNKHLAENSEQILPSEEFQKRLKRLLAKIGLPYDGLHLIDCERRCHQKSLEDYNDASHIFKTSLEALAEFTAHSVQALHKLGQLTVIAVLKAEERPFAEFLALIGTELTSLANAFVCKLNSFTDDGQKIGNMVTSVFLGAEDGFTYVQQSIRLLAPLISQNH</sequence>
<dbReference type="InterPro" id="IPR007998">
    <property type="entry name" value="DUF719"/>
</dbReference>
<keyword evidence="4" id="KW-1185">Reference proteome</keyword>
<evidence type="ECO:0000256" key="3">
    <source>
        <dbReference type="SAM" id="MobiDB-lite"/>
    </source>
</evidence>
<dbReference type="Pfam" id="PF05334">
    <property type="entry name" value="DUF719"/>
    <property type="match status" value="1"/>
</dbReference>
<dbReference type="Proteomes" id="UP000046393">
    <property type="component" value="Unplaced"/>
</dbReference>
<dbReference type="AlphaFoldDB" id="A0A0N5A984"/>
<proteinExistence type="inferred from homology"/>
<dbReference type="PANTHER" id="PTHR12842:SF6">
    <property type="entry name" value="FI01459P"/>
    <property type="match status" value="1"/>
</dbReference>
<evidence type="ECO:0000313" key="4">
    <source>
        <dbReference type="Proteomes" id="UP000046393"/>
    </source>
</evidence>
<organism evidence="4 5">
    <name type="scientific">Syphacia muris</name>
    <dbReference type="NCBI Taxonomy" id="451379"/>
    <lineage>
        <taxon>Eukaryota</taxon>
        <taxon>Metazoa</taxon>
        <taxon>Ecdysozoa</taxon>
        <taxon>Nematoda</taxon>
        <taxon>Chromadorea</taxon>
        <taxon>Rhabditida</taxon>
        <taxon>Spirurina</taxon>
        <taxon>Oxyuridomorpha</taxon>
        <taxon>Oxyuroidea</taxon>
        <taxon>Oxyuridae</taxon>
        <taxon>Syphacia</taxon>
    </lineage>
</organism>